<gene>
    <name evidence="1" type="ORF">D3C57_109405</name>
</gene>
<dbReference type="Proteomes" id="UP000281594">
    <property type="component" value="Unassembled WGS sequence"/>
</dbReference>
<organism evidence="1 2">
    <name type="scientific">Streptomyces rapamycinicus (strain ATCC 29253 / DSM 41530 / NRRL 5491 / AYB-994)</name>
    <name type="common">Streptomyces hygroscopicus (strain ATCC 29253)</name>
    <dbReference type="NCBI Taxonomy" id="1343740"/>
    <lineage>
        <taxon>Bacteria</taxon>
        <taxon>Bacillati</taxon>
        <taxon>Actinomycetota</taxon>
        <taxon>Actinomycetes</taxon>
        <taxon>Kitasatosporales</taxon>
        <taxon>Streptomycetaceae</taxon>
        <taxon>Streptomyces</taxon>
        <taxon>Streptomyces violaceusniger group</taxon>
    </lineage>
</organism>
<reference evidence="1 2" key="1">
    <citation type="journal article" date="2018" name="J. Biol. Chem.">
        <title>Discovery of the actinoplanic acid pathway in Streptomyces rapamycinicus reveals a genetically conserved synergism with rapamycin.</title>
        <authorList>
            <person name="Mrak P."/>
            <person name="Krastel P."/>
            <person name="Pivk Lukancic P."/>
            <person name="Tao J."/>
            <person name="Pistorius D."/>
            <person name="Moore C.M."/>
        </authorList>
    </citation>
    <scope>NUCLEOTIDE SEQUENCE [LARGE SCALE GENOMIC DNA]</scope>
    <source>
        <strain evidence="1 2">NRRL 5491</strain>
    </source>
</reference>
<evidence type="ECO:0000313" key="1">
    <source>
        <dbReference type="EMBL" id="RLV78584.1"/>
    </source>
</evidence>
<dbReference type="InterPro" id="IPR014942">
    <property type="entry name" value="AbiEii"/>
</dbReference>
<protein>
    <submittedName>
        <fullName evidence="1">Uncharacterized protein</fullName>
    </submittedName>
</protein>
<sequence>MDGRPARWDGAGKDALPTSDRQLIQSVAAVLSSIDQLLPPDVWHLKGSAAILGWIGPTARLPNDVDLAMSASAGELLLSTSELPPGPKGERLQLLRSEPVVFSSPDKATVYRALVKIQSGEDHEQVLLNVLLVPDSEVADDTRTALLDFPAWPSPVTVPTATLSRCLAQKLLRYTRQRGGGKINTRWTDLIDFLLAAESPSAPQLLLDAVRSDVALEFTAMGRQWPTHLPPPPTEWLDFWDTATFRYGLAFGRLPEAVDQLAHFWSPVLQTPVAAYGPVTAQAAEDAPQLWSCTRWQWATP</sequence>
<name>A0A3L8RFQ9_STRRN</name>
<dbReference type="EMBL" id="QYCY01000001">
    <property type="protein sequence ID" value="RLV78584.1"/>
    <property type="molecule type" value="Genomic_DNA"/>
</dbReference>
<accession>A0A3L8RFQ9</accession>
<comment type="caution">
    <text evidence="1">The sequence shown here is derived from an EMBL/GenBank/DDBJ whole genome shotgun (WGS) entry which is preliminary data.</text>
</comment>
<dbReference type="RefSeq" id="WP_121824162.1">
    <property type="nucleotide sequence ID" value="NC_022785.1"/>
</dbReference>
<proteinExistence type="predicted"/>
<dbReference type="Pfam" id="PF08843">
    <property type="entry name" value="AbiEii"/>
    <property type="match status" value="1"/>
</dbReference>
<dbReference type="AlphaFoldDB" id="A0A3L8RFQ9"/>
<evidence type="ECO:0000313" key="2">
    <source>
        <dbReference type="Proteomes" id="UP000281594"/>
    </source>
</evidence>